<comment type="caution">
    <text evidence="1">The sequence shown here is derived from an EMBL/GenBank/DDBJ whole genome shotgun (WGS) entry which is preliminary data.</text>
</comment>
<reference evidence="1 2" key="1">
    <citation type="submission" date="2018-10" db="EMBL/GenBank/DDBJ databases">
        <title>Genome sequencing of Arthrobacter oryzae TNB02.</title>
        <authorList>
            <person name="Cho Y.-J."/>
            <person name="Cho A."/>
            <person name="Kim O.-S."/>
        </authorList>
    </citation>
    <scope>NUCLEOTIDE SEQUENCE [LARGE SCALE GENOMIC DNA]</scope>
    <source>
        <strain evidence="1 2">TNB02</strain>
    </source>
</reference>
<dbReference type="EMBL" id="RBED01000153">
    <property type="protein sequence ID" value="RNL48639.1"/>
    <property type="molecule type" value="Genomic_DNA"/>
</dbReference>
<evidence type="ECO:0000313" key="2">
    <source>
        <dbReference type="Proteomes" id="UP000273807"/>
    </source>
</evidence>
<keyword evidence="2" id="KW-1185">Reference proteome</keyword>
<proteinExistence type="predicted"/>
<protein>
    <recommendedName>
        <fullName evidence="3">YbjN domain-containing protein</fullName>
    </recommendedName>
</protein>
<gene>
    <name evidence="1" type="ORF">D7003_19825</name>
</gene>
<organism evidence="1 2">
    <name type="scientific">Arthrobacter oryzae</name>
    <dbReference type="NCBI Taxonomy" id="409290"/>
    <lineage>
        <taxon>Bacteria</taxon>
        <taxon>Bacillati</taxon>
        <taxon>Actinomycetota</taxon>
        <taxon>Actinomycetes</taxon>
        <taxon>Micrococcales</taxon>
        <taxon>Micrococcaceae</taxon>
        <taxon>Arthrobacter</taxon>
    </lineage>
</organism>
<dbReference type="OrthoDB" id="5148648at2"/>
<evidence type="ECO:0000313" key="1">
    <source>
        <dbReference type="EMBL" id="RNL48639.1"/>
    </source>
</evidence>
<name>A0A3N0BJV1_9MICC</name>
<dbReference type="Proteomes" id="UP000273807">
    <property type="component" value="Unassembled WGS sequence"/>
</dbReference>
<dbReference type="AlphaFoldDB" id="A0A3N0BJV1"/>
<evidence type="ECO:0008006" key="3">
    <source>
        <dbReference type="Google" id="ProtNLM"/>
    </source>
</evidence>
<dbReference type="RefSeq" id="WP_123257120.1">
    <property type="nucleotide sequence ID" value="NZ_RBED01000153.1"/>
</dbReference>
<accession>A0A3N0BJV1</accession>
<sequence length="138" mass="15010">MKTELSEYPAGLSHGDIEFIMQNDVDVVSLERIDGAKAMWKASVSVEGATPVQMIADNGINEIYFQVLIRIDSDHIVEALTAISPYAVLGLSFVGDGGLFIRGAFYVEFSNMHALTNTYRAAALAYGAYERAINGLTK</sequence>